<dbReference type="GeneID" id="65883782"/>
<feature type="domain" description="GHMP kinase C-terminal" evidence="13">
    <location>
        <begin position="205"/>
        <end position="281"/>
    </location>
</feature>
<dbReference type="KEGG" id="mesg:MLAUSG7_0982"/>
<comment type="function">
    <text evidence="11">Catalyzes the ATP-dependent phosphorylation of L-homoserine to L-homoserine phosphate.</text>
</comment>
<dbReference type="InterPro" id="IPR006204">
    <property type="entry name" value="GHMP_kinase_N_dom"/>
</dbReference>
<dbReference type="PROSITE" id="PS00627">
    <property type="entry name" value="GHMP_KINASES_ATP"/>
    <property type="match status" value="1"/>
</dbReference>
<evidence type="ECO:0000256" key="2">
    <source>
        <dbReference type="ARBA" id="ARBA00007370"/>
    </source>
</evidence>
<reference evidence="14 15" key="1">
    <citation type="submission" date="2020-04" db="EMBL/GenBank/DDBJ databases">
        <authorList>
            <consortium name="Genoscope - CEA"/>
            <person name="William W."/>
        </authorList>
    </citation>
    <scope>NUCLEOTIDE SEQUENCE [LARGE SCALE GENOMIC DNA]</scope>
    <source>
        <strain evidence="14 15">SG7</strain>
    </source>
</reference>
<evidence type="ECO:0000256" key="1">
    <source>
        <dbReference type="ARBA" id="ARBA00005015"/>
    </source>
</evidence>
<keyword evidence="11" id="KW-0963">Cytoplasm</keyword>
<dbReference type="NCBIfam" id="TIGR00191">
    <property type="entry name" value="thrB"/>
    <property type="match status" value="1"/>
</dbReference>
<dbReference type="RefSeq" id="WP_214399356.1">
    <property type="nucleotide sequence ID" value="NZ_LR792632.1"/>
</dbReference>
<dbReference type="Pfam" id="PF00288">
    <property type="entry name" value="GHMP_kinases_N"/>
    <property type="match status" value="1"/>
</dbReference>
<keyword evidence="7 11" id="KW-0791">Threonine biosynthesis</keyword>
<evidence type="ECO:0000313" key="15">
    <source>
        <dbReference type="Proteomes" id="UP000679213"/>
    </source>
</evidence>
<dbReference type="EMBL" id="LR792632">
    <property type="protein sequence ID" value="CAB3288954.1"/>
    <property type="molecule type" value="Genomic_DNA"/>
</dbReference>
<keyword evidence="5 11" id="KW-0028">Amino-acid biosynthesis</keyword>
<dbReference type="InterPro" id="IPR036554">
    <property type="entry name" value="GHMP_kinase_C_sf"/>
</dbReference>
<evidence type="ECO:0000256" key="11">
    <source>
        <dbReference type="HAMAP-Rule" id="MF_00384"/>
    </source>
</evidence>
<keyword evidence="6 11" id="KW-0808">Transferase</keyword>
<evidence type="ECO:0000313" key="14">
    <source>
        <dbReference type="EMBL" id="CAB3288954.1"/>
    </source>
</evidence>
<keyword evidence="9 11" id="KW-0418">Kinase</keyword>
<evidence type="ECO:0000256" key="8">
    <source>
        <dbReference type="ARBA" id="ARBA00022741"/>
    </source>
</evidence>
<dbReference type="UniPathway" id="UPA00050">
    <property type="reaction ID" value="UER00064"/>
</dbReference>
<comment type="similarity">
    <text evidence="2 11">Belongs to the GHMP kinase family. Homoserine kinase subfamily.</text>
</comment>
<evidence type="ECO:0000256" key="3">
    <source>
        <dbReference type="ARBA" id="ARBA00012078"/>
    </source>
</evidence>
<dbReference type="PIRSF" id="PIRSF000676">
    <property type="entry name" value="Homoser_kin"/>
    <property type="match status" value="1"/>
</dbReference>
<evidence type="ECO:0000256" key="9">
    <source>
        <dbReference type="ARBA" id="ARBA00022777"/>
    </source>
</evidence>
<protein>
    <recommendedName>
        <fullName evidence="4 11">Homoserine kinase</fullName>
        <shortName evidence="11">HK</shortName>
        <shortName evidence="11">HSK</shortName>
        <ecNumber evidence="3 11">2.7.1.39</ecNumber>
    </recommendedName>
</protein>
<keyword evidence="8 11" id="KW-0547">Nucleotide-binding</keyword>
<evidence type="ECO:0000256" key="4">
    <source>
        <dbReference type="ARBA" id="ARBA00017858"/>
    </source>
</evidence>
<dbReference type="InterPro" id="IPR013750">
    <property type="entry name" value="GHMP_kinase_C_dom"/>
</dbReference>
<dbReference type="SUPFAM" id="SSF55060">
    <property type="entry name" value="GHMP Kinase, C-terminal domain"/>
    <property type="match status" value="1"/>
</dbReference>
<feature type="domain" description="GHMP kinase N-terminal" evidence="12">
    <location>
        <begin position="63"/>
        <end position="144"/>
    </location>
</feature>
<feature type="binding site" evidence="11">
    <location>
        <begin position="86"/>
        <end position="96"/>
    </location>
    <ligand>
        <name>ATP</name>
        <dbReference type="ChEBI" id="CHEBI:30616"/>
    </ligand>
</feature>
<organism evidence="14 15">
    <name type="scientific">Methanocaldococcus lauensis</name>
    <dbReference type="NCBI Taxonomy" id="2546128"/>
    <lineage>
        <taxon>Archaea</taxon>
        <taxon>Methanobacteriati</taxon>
        <taxon>Methanobacteriota</taxon>
        <taxon>Methanomada group</taxon>
        <taxon>Methanococci</taxon>
        <taxon>Methanococcales</taxon>
        <taxon>Methanocaldococcaceae</taxon>
        <taxon>Methanocaldococcus</taxon>
    </lineage>
</organism>
<evidence type="ECO:0000259" key="12">
    <source>
        <dbReference type="Pfam" id="PF00288"/>
    </source>
</evidence>
<dbReference type="InterPro" id="IPR014721">
    <property type="entry name" value="Ribsml_uS5_D2-typ_fold_subgr"/>
</dbReference>
<comment type="catalytic activity">
    <reaction evidence="11">
        <text>L-homoserine + ATP = O-phospho-L-homoserine + ADP + H(+)</text>
        <dbReference type="Rhea" id="RHEA:13985"/>
        <dbReference type="ChEBI" id="CHEBI:15378"/>
        <dbReference type="ChEBI" id="CHEBI:30616"/>
        <dbReference type="ChEBI" id="CHEBI:57476"/>
        <dbReference type="ChEBI" id="CHEBI:57590"/>
        <dbReference type="ChEBI" id="CHEBI:456216"/>
        <dbReference type="EC" id="2.7.1.39"/>
    </reaction>
</comment>
<comment type="subcellular location">
    <subcellularLocation>
        <location evidence="11">Cytoplasm</location>
    </subcellularLocation>
</comment>
<accession>A0A8D6SW17</accession>
<evidence type="ECO:0000259" key="13">
    <source>
        <dbReference type="Pfam" id="PF08544"/>
    </source>
</evidence>
<dbReference type="Proteomes" id="UP000679213">
    <property type="component" value="Chromosome I"/>
</dbReference>
<dbReference type="PANTHER" id="PTHR20861:SF1">
    <property type="entry name" value="HOMOSERINE KINASE"/>
    <property type="match status" value="1"/>
</dbReference>
<evidence type="ECO:0000256" key="10">
    <source>
        <dbReference type="ARBA" id="ARBA00022840"/>
    </source>
</evidence>
<gene>
    <name evidence="11 14" type="primary">thrB</name>
    <name evidence="14" type="ORF">MLAUSG7_0982</name>
</gene>
<keyword evidence="10 11" id="KW-0067">ATP-binding</keyword>
<dbReference type="Gene3D" id="3.30.230.10">
    <property type="match status" value="1"/>
</dbReference>
<dbReference type="GO" id="GO:0005737">
    <property type="term" value="C:cytoplasm"/>
    <property type="evidence" value="ECO:0007669"/>
    <property type="project" value="UniProtKB-SubCell"/>
</dbReference>
<evidence type="ECO:0000256" key="5">
    <source>
        <dbReference type="ARBA" id="ARBA00022605"/>
    </source>
</evidence>
<dbReference type="GO" id="GO:0005524">
    <property type="term" value="F:ATP binding"/>
    <property type="evidence" value="ECO:0007669"/>
    <property type="project" value="UniProtKB-UniRule"/>
</dbReference>
<dbReference type="Pfam" id="PF08544">
    <property type="entry name" value="GHMP_kinases_C"/>
    <property type="match status" value="1"/>
</dbReference>
<dbReference type="PRINTS" id="PR00958">
    <property type="entry name" value="HOMSERKINASE"/>
</dbReference>
<dbReference type="EC" id="2.7.1.39" evidence="3 11"/>
<dbReference type="InterPro" id="IPR000870">
    <property type="entry name" value="Homoserine_kinase"/>
</dbReference>
<comment type="pathway">
    <text evidence="1 11">Amino-acid biosynthesis; L-threonine biosynthesis; L-threonine from L-aspartate: step 4/5.</text>
</comment>
<evidence type="ECO:0000256" key="7">
    <source>
        <dbReference type="ARBA" id="ARBA00022697"/>
    </source>
</evidence>
<proteinExistence type="inferred from homology"/>
<evidence type="ECO:0000256" key="6">
    <source>
        <dbReference type="ARBA" id="ARBA00022679"/>
    </source>
</evidence>
<dbReference type="AlphaFoldDB" id="A0A8D6SW17"/>
<dbReference type="PANTHER" id="PTHR20861">
    <property type="entry name" value="HOMOSERINE/4-DIPHOSPHOCYTIDYL-2-C-METHYL-D-ERYTHRITOL KINASE"/>
    <property type="match status" value="1"/>
</dbReference>
<dbReference type="InterPro" id="IPR006203">
    <property type="entry name" value="GHMP_knse_ATP-bd_CS"/>
</dbReference>
<dbReference type="GO" id="GO:0004413">
    <property type="term" value="F:homoserine kinase activity"/>
    <property type="evidence" value="ECO:0007669"/>
    <property type="project" value="UniProtKB-UniRule"/>
</dbReference>
<dbReference type="Gene3D" id="3.30.70.890">
    <property type="entry name" value="GHMP kinase, C-terminal domain"/>
    <property type="match status" value="1"/>
</dbReference>
<name>A0A8D6SW17_9EURY</name>
<keyword evidence="15" id="KW-1185">Reference proteome</keyword>
<dbReference type="GO" id="GO:0009088">
    <property type="term" value="P:threonine biosynthetic process"/>
    <property type="evidence" value="ECO:0007669"/>
    <property type="project" value="UniProtKB-UniRule"/>
</dbReference>
<dbReference type="NCBIfam" id="NF002288">
    <property type="entry name" value="PRK01212.1-4"/>
    <property type="match status" value="1"/>
</dbReference>
<dbReference type="SUPFAM" id="SSF54211">
    <property type="entry name" value="Ribosomal protein S5 domain 2-like"/>
    <property type="match status" value="1"/>
</dbReference>
<sequence>MRVKVKAPCTSANLGVGFDVFGLCLKEPYDIVEVEKLDDKEIIIEVNDKNIPTNPDENVAGIVAKKMLNDFNIKNGVKIKIKKGVKAGSGLGSSAASSAGTAYAINKLFNLNLNKLKLVDYASYGELASSNAKHADNVAPAIFGDFTMITNYEPLEVLHIPIDFKLDILIAIPDISINTKEAREILPKSVNLKDLVNNVGKACGMVYALYKKDKSLFGRYMMSDNIIEPVRGKLIPNYFKVKEEVKDKVYGITISGSGPSIIVLPKEEFIDDVEEILRDYYGTTIRTEVGKGVELIT</sequence>
<dbReference type="HAMAP" id="MF_00384">
    <property type="entry name" value="Homoser_kinase"/>
    <property type="match status" value="1"/>
</dbReference>
<dbReference type="InterPro" id="IPR020568">
    <property type="entry name" value="Ribosomal_Su5_D2-typ_SF"/>
</dbReference>